<proteinExistence type="inferred from homology"/>
<keyword evidence="4 7" id="KW-1133">Transmembrane helix</keyword>
<dbReference type="EMBL" id="KV454208">
    <property type="protein sequence ID" value="ODQ61952.1"/>
    <property type="molecule type" value="Genomic_DNA"/>
</dbReference>
<dbReference type="Gene3D" id="1.20.144.10">
    <property type="entry name" value="Phosphatidic acid phosphatase type 2/haloperoxidase"/>
    <property type="match status" value="1"/>
</dbReference>
<feature type="region of interest" description="Disordered" evidence="6">
    <location>
        <begin position="262"/>
        <end position="312"/>
    </location>
</feature>
<dbReference type="PANTHER" id="PTHR10165:SF192">
    <property type="entry name" value="PHOSPHATIDIC ACID PHOSPHATASE TYPE 2_HALOPEROXIDASE DOMAIN-CONTAINING PROTEIN"/>
    <property type="match status" value="1"/>
</dbReference>
<dbReference type="InterPro" id="IPR000326">
    <property type="entry name" value="PAP2/HPO"/>
</dbReference>
<dbReference type="Pfam" id="PF01569">
    <property type="entry name" value="PAP2"/>
    <property type="match status" value="1"/>
</dbReference>
<comment type="similarity">
    <text evidence="2">Belongs to the PA-phosphatase related phosphoesterase family.</text>
</comment>
<dbReference type="GO" id="GO:0008195">
    <property type="term" value="F:phosphatidate phosphatase activity"/>
    <property type="evidence" value="ECO:0007669"/>
    <property type="project" value="TreeGrafter"/>
</dbReference>
<dbReference type="PANTHER" id="PTHR10165">
    <property type="entry name" value="LIPID PHOSPHATE PHOSPHATASE"/>
    <property type="match status" value="1"/>
</dbReference>
<dbReference type="CDD" id="cd03390">
    <property type="entry name" value="PAP2_containing_1_like"/>
    <property type="match status" value="1"/>
</dbReference>
<dbReference type="GO" id="GO:0046839">
    <property type="term" value="P:phospholipid dephosphorylation"/>
    <property type="evidence" value="ECO:0007669"/>
    <property type="project" value="TreeGrafter"/>
</dbReference>
<evidence type="ECO:0000256" key="2">
    <source>
        <dbReference type="ARBA" id="ARBA00008816"/>
    </source>
</evidence>
<dbReference type="Proteomes" id="UP000094112">
    <property type="component" value="Unassembled WGS sequence"/>
</dbReference>
<gene>
    <name evidence="9" type="ORF">WICANDRAFT_86990</name>
</gene>
<feature type="transmembrane region" description="Helical" evidence="7">
    <location>
        <begin position="165"/>
        <end position="187"/>
    </location>
</feature>
<feature type="transmembrane region" description="Helical" evidence="7">
    <location>
        <begin position="193"/>
        <end position="215"/>
    </location>
</feature>
<evidence type="ECO:0000313" key="10">
    <source>
        <dbReference type="Proteomes" id="UP000094112"/>
    </source>
</evidence>
<dbReference type="GeneID" id="30203333"/>
<accession>A0A1E3PAI8</accession>
<dbReference type="InterPro" id="IPR043216">
    <property type="entry name" value="PAP-like"/>
</dbReference>
<comment type="subcellular location">
    <subcellularLocation>
        <location evidence="1">Membrane</location>
        <topology evidence="1">Multi-pass membrane protein</topology>
    </subcellularLocation>
</comment>
<dbReference type="InterPro" id="IPR036938">
    <property type="entry name" value="PAP2/HPO_sf"/>
</dbReference>
<reference evidence="9 10" key="1">
    <citation type="journal article" date="2016" name="Proc. Natl. Acad. Sci. U.S.A.">
        <title>Comparative genomics of biotechnologically important yeasts.</title>
        <authorList>
            <person name="Riley R."/>
            <person name="Haridas S."/>
            <person name="Wolfe K.H."/>
            <person name="Lopes M.R."/>
            <person name="Hittinger C.T."/>
            <person name="Goeker M."/>
            <person name="Salamov A.A."/>
            <person name="Wisecaver J.H."/>
            <person name="Long T.M."/>
            <person name="Calvey C.H."/>
            <person name="Aerts A.L."/>
            <person name="Barry K.W."/>
            <person name="Choi C."/>
            <person name="Clum A."/>
            <person name="Coughlan A.Y."/>
            <person name="Deshpande S."/>
            <person name="Douglass A.P."/>
            <person name="Hanson S.J."/>
            <person name="Klenk H.-P."/>
            <person name="LaButti K.M."/>
            <person name="Lapidus A."/>
            <person name="Lindquist E.A."/>
            <person name="Lipzen A.M."/>
            <person name="Meier-Kolthoff J.P."/>
            <person name="Ohm R.A."/>
            <person name="Otillar R.P."/>
            <person name="Pangilinan J.L."/>
            <person name="Peng Y."/>
            <person name="Rokas A."/>
            <person name="Rosa C.A."/>
            <person name="Scheuner C."/>
            <person name="Sibirny A.A."/>
            <person name="Slot J.C."/>
            <person name="Stielow J.B."/>
            <person name="Sun H."/>
            <person name="Kurtzman C.P."/>
            <person name="Blackwell M."/>
            <person name="Grigoriev I.V."/>
            <person name="Jeffries T.W."/>
        </authorList>
    </citation>
    <scope>NUCLEOTIDE SEQUENCE [LARGE SCALE GENOMIC DNA]</scope>
    <source>
        <strain evidence="10">ATCC 58044 / CBS 1984 / NCYC 433 / NRRL Y-366-8</strain>
    </source>
</reference>
<evidence type="ECO:0000256" key="3">
    <source>
        <dbReference type="ARBA" id="ARBA00022692"/>
    </source>
</evidence>
<evidence type="ECO:0000256" key="4">
    <source>
        <dbReference type="ARBA" id="ARBA00022989"/>
    </source>
</evidence>
<dbReference type="AlphaFoldDB" id="A0A1E3PAI8"/>
<protein>
    <recommendedName>
        <fullName evidence="8">Phosphatidic acid phosphatase type 2/haloperoxidase domain-containing protein</fullName>
    </recommendedName>
</protein>
<evidence type="ECO:0000259" key="8">
    <source>
        <dbReference type="SMART" id="SM00014"/>
    </source>
</evidence>
<keyword evidence="10" id="KW-1185">Reference proteome</keyword>
<feature type="compositionally biased region" description="Polar residues" evidence="6">
    <location>
        <begin position="285"/>
        <end position="301"/>
    </location>
</feature>
<evidence type="ECO:0000256" key="5">
    <source>
        <dbReference type="ARBA" id="ARBA00023136"/>
    </source>
</evidence>
<name>A0A1E3PAI8_WICAA</name>
<dbReference type="OrthoDB" id="8907274at2759"/>
<evidence type="ECO:0000256" key="1">
    <source>
        <dbReference type="ARBA" id="ARBA00004141"/>
    </source>
</evidence>
<sequence>MNSHPKYHEFSLADDSLAHTFYRDDDNLVPTNALLVISLALPIIQVISIFGFSSSCMSRKLWNIHCALLAFLASHSFQTAVVSILKIVTGAPRPDLIQRCVPSSFDLPPFGSLSNVAICTNAVIREIDEGFKSFPSGHASTSFTSATFSFFVFASRHRIFDNRGVAFKIFVSILPFFFSTFITATRYSDNRHFFIDLIAGVLIGIFASCVGYHFYFPYFKDVKNGGKAFPPRRIGAEKKYKGVGGFWKLPEDDLYEYDDRASTIDDESSSGSSTDSPLPPKSKHSNYAYNKSRPHTSTTMYTVKLKPDKGEV</sequence>
<dbReference type="RefSeq" id="XP_019041159.1">
    <property type="nucleotide sequence ID" value="XM_019186087.1"/>
</dbReference>
<evidence type="ECO:0000313" key="9">
    <source>
        <dbReference type="EMBL" id="ODQ61952.1"/>
    </source>
</evidence>
<evidence type="ECO:0000256" key="7">
    <source>
        <dbReference type="SAM" id="Phobius"/>
    </source>
</evidence>
<dbReference type="STRING" id="683960.A0A1E3PAI8"/>
<organism evidence="9 10">
    <name type="scientific">Wickerhamomyces anomalus (strain ATCC 58044 / CBS 1984 / NCYC 433 / NRRL Y-366-8)</name>
    <name type="common">Yeast</name>
    <name type="synonym">Hansenula anomala</name>
    <dbReference type="NCBI Taxonomy" id="683960"/>
    <lineage>
        <taxon>Eukaryota</taxon>
        <taxon>Fungi</taxon>
        <taxon>Dikarya</taxon>
        <taxon>Ascomycota</taxon>
        <taxon>Saccharomycotina</taxon>
        <taxon>Saccharomycetes</taxon>
        <taxon>Phaffomycetales</taxon>
        <taxon>Wickerhamomycetaceae</taxon>
        <taxon>Wickerhamomyces</taxon>
    </lineage>
</organism>
<evidence type="ECO:0000256" key="6">
    <source>
        <dbReference type="SAM" id="MobiDB-lite"/>
    </source>
</evidence>
<dbReference type="GO" id="GO:0006644">
    <property type="term" value="P:phospholipid metabolic process"/>
    <property type="evidence" value="ECO:0007669"/>
    <property type="project" value="InterPro"/>
</dbReference>
<keyword evidence="5 7" id="KW-0472">Membrane</keyword>
<feature type="transmembrane region" description="Helical" evidence="7">
    <location>
        <begin position="33"/>
        <end position="52"/>
    </location>
</feature>
<dbReference type="SMART" id="SM00014">
    <property type="entry name" value="acidPPc"/>
    <property type="match status" value="1"/>
</dbReference>
<feature type="domain" description="Phosphatidic acid phosphatase type 2/haloperoxidase" evidence="8">
    <location>
        <begin position="66"/>
        <end position="212"/>
    </location>
</feature>
<dbReference type="SUPFAM" id="SSF48317">
    <property type="entry name" value="Acid phosphatase/Vanadium-dependent haloperoxidase"/>
    <property type="match status" value="1"/>
</dbReference>
<keyword evidence="3 7" id="KW-0812">Transmembrane</keyword>
<dbReference type="GO" id="GO:0016020">
    <property type="term" value="C:membrane"/>
    <property type="evidence" value="ECO:0007669"/>
    <property type="project" value="UniProtKB-SubCell"/>
</dbReference>